<dbReference type="RefSeq" id="XP_010435766.1">
    <property type="nucleotide sequence ID" value="XM_010437464.1"/>
</dbReference>
<keyword evidence="3 5" id="KW-0732">Signal</keyword>
<keyword evidence="2" id="KW-0472">Membrane</keyword>
<dbReference type="Gene3D" id="1.20.58.1040">
    <property type="match status" value="1"/>
</dbReference>
<dbReference type="PANTHER" id="PTHR31044:SF130">
    <property type="entry name" value="CARBOHYDRATE-BINDING X8 DOMAIN SUPERFAMILY PROTEIN"/>
    <property type="match status" value="1"/>
</dbReference>
<proteinExistence type="predicted"/>
<reference evidence="8" key="2">
    <citation type="submission" date="2025-08" db="UniProtKB">
        <authorList>
            <consortium name="RefSeq"/>
        </authorList>
    </citation>
    <scope>IDENTIFICATION</scope>
    <source>
        <tissue evidence="8">Leaf</tissue>
    </source>
</reference>
<feature type="signal peptide" evidence="5">
    <location>
        <begin position="1"/>
        <end position="28"/>
    </location>
</feature>
<evidence type="ECO:0000259" key="6">
    <source>
        <dbReference type="SMART" id="SM00768"/>
    </source>
</evidence>
<keyword evidence="2" id="KW-0336">GPI-anchor</keyword>
<dbReference type="Pfam" id="PF07983">
    <property type="entry name" value="X8"/>
    <property type="match status" value="1"/>
</dbReference>
<evidence type="ECO:0000256" key="3">
    <source>
        <dbReference type="ARBA" id="ARBA00022729"/>
    </source>
</evidence>
<gene>
    <name evidence="8" type="primary">LOC104719523</name>
</gene>
<evidence type="ECO:0000313" key="8">
    <source>
        <dbReference type="RefSeq" id="XP_010435766.1"/>
    </source>
</evidence>
<organism evidence="7 8">
    <name type="scientific">Camelina sativa</name>
    <name type="common">False flax</name>
    <name type="synonym">Myagrum sativum</name>
    <dbReference type="NCBI Taxonomy" id="90675"/>
    <lineage>
        <taxon>Eukaryota</taxon>
        <taxon>Viridiplantae</taxon>
        <taxon>Streptophyta</taxon>
        <taxon>Embryophyta</taxon>
        <taxon>Tracheophyta</taxon>
        <taxon>Spermatophyta</taxon>
        <taxon>Magnoliopsida</taxon>
        <taxon>eudicotyledons</taxon>
        <taxon>Gunneridae</taxon>
        <taxon>Pentapetalae</taxon>
        <taxon>rosids</taxon>
        <taxon>malvids</taxon>
        <taxon>Brassicales</taxon>
        <taxon>Brassicaceae</taxon>
        <taxon>Camelineae</taxon>
        <taxon>Camelina</taxon>
    </lineage>
</organism>
<evidence type="ECO:0000256" key="4">
    <source>
        <dbReference type="ARBA" id="ARBA00023288"/>
    </source>
</evidence>
<reference evidence="7" key="1">
    <citation type="journal article" date="2014" name="Nat. Commun.">
        <title>The emerging biofuel crop Camelina sativa retains a highly undifferentiated hexaploid genome structure.</title>
        <authorList>
            <person name="Kagale S."/>
            <person name="Koh C."/>
            <person name="Nixon J."/>
            <person name="Bollina V."/>
            <person name="Clarke W.E."/>
            <person name="Tuteja R."/>
            <person name="Spillane C."/>
            <person name="Robinson S.J."/>
            <person name="Links M.G."/>
            <person name="Clarke C."/>
            <person name="Higgins E.E."/>
            <person name="Huebert T."/>
            <person name="Sharpe A.G."/>
            <person name="Parkin I.A."/>
        </authorList>
    </citation>
    <scope>NUCLEOTIDE SEQUENCE [LARGE SCALE GENOMIC DNA]</scope>
    <source>
        <strain evidence="7">cv. DH55</strain>
    </source>
</reference>
<feature type="chain" id="PRO_5047394236" evidence="5">
    <location>
        <begin position="29"/>
        <end position="116"/>
    </location>
</feature>
<name>A0ABM0U4P7_CAMSA</name>
<keyword evidence="2" id="KW-0325">Glycoprotein</keyword>
<feature type="domain" description="X8" evidence="6">
    <location>
        <begin position="30"/>
        <end position="114"/>
    </location>
</feature>
<dbReference type="Proteomes" id="UP000694864">
    <property type="component" value="Chromosome 2"/>
</dbReference>
<dbReference type="InterPro" id="IPR044788">
    <property type="entry name" value="X8_dom_prot"/>
</dbReference>
<sequence>MVKMSSVSTILFIFLSSVMINHLHLVSSKQWCVATLTATNAQLQQNINVGCSQRVDCRPIRPSGSCFIPNTLINHTSFVMNAYYQSHGRTKKACCFKNTGTFAITDPSFGSCVYGS</sequence>
<evidence type="ECO:0000256" key="2">
    <source>
        <dbReference type="ARBA" id="ARBA00022622"/>
    </source>
</evidence>
<dbReference type="PANTHER" id="PTHR31044">
    <property type="entry name" value="BETA-1,3 GLUCANASE"/>
    <property type="match status" value="1"/>
</dbReference>
<dbReference type="GeneID" id="104719523"/>
<comment type="subcellular location">
    <subcellularLocation>
        <location evidence="1">Cell membrane</location>
        <topology evidence="1">Lipid-anchor</topology>
        <topology evidence="1">GPI-anchor</topology>
    </subcellularLocation>
</comment>
<accession>A0ABM0U4P7</accession>
<dbReference type="SMART" id="SM00768">
    <property type="entry name" value="X8"/>
    <property type="match status" value="1"/>
</dbReference>
<evidence type="ECO:0000256" key="5">
    <source>
        <dbReference type="SAM" id="SignalP"/>
    </source>
</evidence>
<keyword evidence="7" id="KW-1185">Reference proteome</keyword>
<keyword evidence="4" id="KW-0449">Lipoprotein</keyword>
<protein>
    <submittedName>
        <fullName evidence="8">Major pollen allergen Ole e 10-like</fullName>
    </submittedName>
</protein>
<dbReference type="InterPro" id="IPR012946">
    <property type="entry name" value="X8"/>
</dbReference>
<evidence type="ECO:0000313" key="7">
    <source>
        <dbReference type="Proteomes" id="UP000694864"/>
    </source>
</evidence>
<evidence type="ECO:0000256" key="1">
    <source>
        <dbReference type="ARBA" id="ARBA00004609"/>
    </source>
</evidence>